<dbReference type="InterPro" id="IPR038717">
    <property type="entry name" value="Tc1-like_DDE_dom"/>
</dbReference>
<dbReference type="Pfam" id="PF13358">
    <property type="entry name" value="DDE_3"/>
    <property type="match status" value="1"/>
</dbReference>
<evidence type="ECO:0000259" key="1">
    <source>
        <dbReference type="Pfam" id="PF13358"/>
    </source>
</evidence>
<evidence type="ECO:0000313" key="2">
    <source>
        <dbReference type="EMBL" id="OZY58733.1"/>
    </source>
</evidence>
<dbReference type="InterPro" id="IPR012337">
    <property type="entry name" value="RNaseH-like_sf"/>
</dbReference>
<dbReference type="Pfam" id="PF13565">
    <property type="entry name" value="HTH_32"/>
    <property type="match status" value="1"/>
</dbReference>
<dbReference type="Proteomes" id="UP000215788">
    <property type="component" value="Unassembled WGS sequence"/>
</dbReference>
<name>A0A266N8H0_9PSED</name>
<reference evidence="2 3" key="1">
    <citation type="submission" date="2017-08" db="EMBL/GenBank/DDBJ databases">
        <title>Genomic and metabolic characterisation of spoilage-associated Pseudomonas species.</title>
        <authorList>
            <person name="Stanborough T."/>
            <person name="Fegan N."/>
            <person name="Powell S.M."/>
            <person name="Singh T."/>
            <person name="Tamplin M.L."/>
            <person name="Chandry P.S."/>
        </authorList>
    </citation>
    <scope>NUCLEOTIDE SEQUENCE [LARGE SCALE GENOMIC DNA]</scope>
    <source>
        <strain evidence="2 3">L1802</strain>
    </source>
</reference>
<organism evidence="2 3">
    <name type="scientific">Pseudomonas lundensis</name>
    <dbReference type="NCBI Taxonomy" id="86185"/>
    <lineage>
        <taxon>Bacteria</taxon>
        <taxon>Pseudomonadati</taxon>
        <taxon>Pseudomonadota</taxon>
        <taxon>Gammaproteobacteria</taxon>
        <taxon>Pseudomonadales</taxon>
        <taxon>Pseudomonadaceae</taxon>
        <taxon>Pseudomonas</taxon>
    </lineage>
</organism>
<accession>A0A266N8H0</accession>
<dbReference type="SUPFAM" id="SSF53098">
    <property type="entry name" value="Ribonuclease H-like"/>
    <property type="match status" value="1"/>
</dbReference>
<dbReference type="InterPro" id="IPR052702">
    <property type="entry name" value="MscS-like_channel"/>
</dbReference>
<evidence type="ECO:0000313" key="3">
    <source>
        <dbReference type="Proteomes" id="UP000215788"/>
    </source>
</evidence>
<sequence length="355" mass="41072">MNSQNITLTSEEHSELSRRIRSATISQRDGRRARVILLAAQGHSRVDIARLIGFSLRSVTRWCQRFQELRLEGLIDKPGRGRPSSLPPEALSRVLEQVVQPRIGQPRWSCRSMASVAGISPASVQRIWAANDIKPHLTRTFKLSNNPHFEEKFWDVIGLYLDPPDKALVLCCDEKSQVQALERTQPGLPLGIGHIRTQSHDYVRHGTVTLFTALDYLQEHLISCIERQHRHQEWLEFLKKINRETPKHLQLHLIVDNYATHKHPTVKAWLEKHKRFHMHFTPTSSSWMNMVERFFRDITVYLREGSFSTVRELESSITTFLALRNAQPTRYVWNAKGEDILNKIQQAREAMASQA</sequence>
<dbReference type="InterPro" id="IPR009057">
    <property type="entry name" value="Homeodomain-like_sf"/>
</dbReference>
<dbReference type="EMBL" id="NQKI01000022">
    <property type="protein sequence ID" value="OZY58733.1"/>
    <property type="molecule type" value="Genomic_DNA"/>
</dbReference>
<dbReference type="GO" id="GO:0003676">
    <property type="term" value="F:nucleic acid binding"/>
    <property type="evidence" value="ECO:0007669"/>
    <property type="project" value="InterPro"/>
</dbReference>
<proteinExistence type="predicted"/>
<dbReference type="AlphaFoldDB" id="A0A266N8H0"/>
<dbReference type="PANTHER" id="PTHR30347:SF1">
    <property type="entry name" value="MECHANOSENSITIVE CHANNEL MSCK"/>
    <property type="match status" value="1"/>
</dbReference>
<dbReference type="InterPro" id="IPR047655">
    <property type="entry name" value="Transpos_IS630-like"/>
</dbReference>
<dbReference type="PANTHER" id="PTHR30347">
    <property type="entry name" value="POTASSIUM CHANNEL RELATED"/>
    <property type="match status" value="1"/>
</dbReference>
<gene>
    <name evidence="2" type="ORF">CJF39_14285</name>
</gene>
<dbReference type="RefSeq" id="WP_094994005.1">
    <property type="nucleotide sequence ID" value="NZ_NQKI01000022.1"/>
</dbReference>
<dbReference type="SUPFAM" id="SSF46689">
    <property type="entry name" value="Homeodomain-like"/>
    <property type="match status" value="1"/>
</dbReference>
<protein>
    <submittedName>
        <fullName evidence="2">IS630 family transposase</fullName>
    </submittedName>
</protein>
<dbReference type="Gene3D" id="3.30.420.10">
    <property type="entry name" value="Ribonuclease H-like superfamily/Ribonuclease H"/>
    <property type="match status" value="1"/>
</dbReference>
<comment type="caution">
    <text evidence="2">The sequence shown here is derived from an EMBL/GenBank/DDBJ whole genome shotgun (WGS) entry which is preliminary data.</text>
</comment>
<dbReference type="OrthoDB" id="165456at2"/>
<dbReference type="NCBIfam" id="NF033545">
    <property type="entry name" value="transpos_IS630"/>
    <property type="match status" value="1"/>
</dbReference>
<dbReference type="InterPro" id="IPR036397">
    <property type="entry name" value="RNaseH_sf"/>
</dbReference>
<feature type="domain" description="Tc1-like transposase DDE" evidence="1">
    <location>
        <begin position="171"/>
        <end position="313"/>
    </location>
</feature>